<dbReference type="NCBIfam" id="NF001908">
    <property type="entry name" value="PRK00668.1"/>
    <property type="match status" value="1"/>
</dbReference>
<dbReference type="EMBL" id="JACPRF010000300">
    <property type="protein sequence ID" value="MBI2877185.1"/>
    <property type="molecule type" value="Genomic_DNA"/>
</dbReference>
<dbReference type="InterPro" id="IPR023005">
    <property type="entry name" value="Nucleoside_diP_kinase_AS"/>
</dbReference>
<comment type="caution">
    <text evidence="18">The sequence shown here is derived from an EMBL/GenBank/DDBJ whole genome shotgun (WGS) entry which is preliminary data.</text>
</comment>
<dbReference type="AlphaFoldDB" id="A0A932FVX4"/>
<dbReference type="GO" id="GO:0046872">
    <property type="term" value="F:metal ion binding"/>
    <property type="evidence" value="ECO:0007669"/>
    <property type="project" value="UniProtKB-KW"/>
</dbReference>
<keyword evidence="8 13" id="KW-0547">Nucleotide-binding</keyword>
<keyword evidence="9 13" id="KW-0418">Kinase</keyword>
<evidence type="ECO:0000256" key="1">
    <source>
        <dbReference type="ARBA" id="ARBA00008142"/>
    </source>
</evidence>
<feature type="binding site" evidence="13 14">
    <location>
        <position position="9"/>
    </location>
    <ligand>
        <name>ATP</name>
        <dbReference type="ChEBI" id="CHEBI:30616"/>
    </ligand>
</feature>
<comment type="subcellular location">
    <subcellularLocation>
        <location evidence="13">Cytoplasm</location>
    </subcellularLocation>
</comment>
<evidence type="ECO:0000256" key="11">
    <source>
        <dbReference type="ARBA" id="ARBA00022842"/>
    </source>
</evidence>
<evidence type="ECO:0000256" key="8">
    <source>
        <dbReference type="ARBA" id="ARBA00022741"/>
    </source>
</evidence>
<keyword evidence="5 13" id="KW-0597">Phosphoprotein</keyword>
<accession>A0A932FVX4</accession>
<evidence type="ECO:0000256" key="9">
    <source>
        <dbReference type="ARBA" id="ARBA00022777"/>
    </source>
</evidence>
<feature type="active site" description="Pros-phosphohistidine intermediate" evidence="13 14">
    <location>
        <position position="115"/>
    </location>
</feature>
<protein>
    <recommendedName>
        <fullName evidence="3 13">Nucleoside diphosphate kinase</fullName>
        <shortName evidence="13">NDK</shortName>
        <shortName evidence="13">NDP kinase</shortName>
        <ecNumber evidence="2 13">2.7.4.6</ecNumber>
    </recommendedName>
    <alternativeName>
        <fullName evidence="13">Nucleoside-2-P kinase</fullName>
    </alternativeName>
</protein>
<dbReference type="InterPro" id="IPR034907">
    <property type="entry name" value="NDK-like_dom"/>
</dbReference>
<feature type="binding site" evidence="13 14">
    <location>
        <position position="91"/>
    </location>
    <ligand>
        <name>ATP</name>
        <dbReference type="ChEBI" id="CHEBI:30616"/>
    </ligand>
</feature>
<organism evidence="18 19">
    <name type="scientific">Tectimicrobiota bacterium</name>
    <dbReference type="NCBI Taxonomy" id="2528274"/>
    <lineage>
        <taxon>Bacteria</taxon>
        <taxon>Pseudomonadati</taxon>
        <taxon>Nitrospinota/Tectimicrobiota group</taxon>
        <taxon>Candidatus Tectimicrobiota</taxon>
    </lineage>
</organism>
<feature type="binding site" evidence="13 14">
    <location>
        <position position="85"/>
    </location>
    <ligand>
        <name>ATP</name>
        <dbReference type="ChEBI" id="CHEBI:30616"/>
    </ligand>
</feature>
<dbReference type="GO" id="GO:0006241">
    <property type="term" value="P:CTP biosynthetic process"/>
    <property type="evidence" value="ECO:0007669"/>
    <property type="project" value="UniProtKB-UniRule"/>
</dbReference>
<keyword evidence="11 13" id="KW-0460">Magnesium</keyword>
<evidence type="ECO:0000256" key="5">
    <source>
        <dbReference type="ARBA" id="ARBA00022553"/>
    </source>
</evidence>
<dbReference type="PRINTS" id="PR01243">
    <property type="entry name" value="NUCDPKINASE"/>
</dbReference>
<dbReference type="Pfam" id="PF00334">
    <property type="entry name" value="NDK"/>
    <property type="match status" value="1"/>
</dbReference>
<feature type="binding site" evidence="13 14">
    <location>
        <position position="102"/>
    </location>
    <ligand>
        <name>ATP</name>
        <dbReference type="ChEBI" id="CHEBI:30616"/>
    </ligand>
</feature>
<gene>
    <name evidence="13 18" type="primary">ndk</name>
    <name evidence="18" type="ORF">HYY20_09915</name>
</gene>
<feature type="binding site" evidence="13 14">
    <location>
        <position position="112"/>
    </location>
    <ligand>
        <name>ATP</name>
        <dbReference type="ChEBI" id="CHEBI:30616"/>
    </ligand>
</feature>
<evidence type="ECO:0000313" key="18">
    <source>
        <dbReference type="EMBL" id="MBI2877185.1"/>
    </source>
</evidence>
<keyword evidence="6 13" id="KW-0808">Transferase</keyword>
<dbReference type="GO" id="GO:0005737">
    <property type="term" value="C:cytoplasm"/>
    <property type="evidence" value="ECO:0007669"/>
    <property type="project" value="UniProtKB-SubCell"/>
</dbReference>
<name>A0A932FVX4_UNCTE</name>
<evidence type="ECO:0000256" key="2">
    <source>
        <dbReference type="ARBA" id="ARBA00012966"/>
    </source>
</evidence>
<reference evidence="18" key="1">
    <citation type="submission" date="2020-07" db="EMBL/GenBank/DDBJ databases">
        <title>Huge and variable diversity of episymbiotic CPR bacteria and DPANN archaea in groundwater ecosystems.</title>
        <authorList>
            <person name="He C.Y."/>
            <person name="Keren R."/>
            <person name="Whittaker M."/>
            <person name="Farag I.F."/>
            <person name="Doudna J."/>
            <person name="Cate J.H.D."/>
            <person name="Banfield J.F."/>
        </authorList>
    </citation>
    <scope>NUCLEOTIDE SEQUENCE</scope>
    <source>
        <strain evidence="18">NC_groundwater_672_Ag_B-0.1um_62_36</strain>
    </source>
</reference>
<dbReference type="GO" id="GO:0005524">
    <property type="term" value="F:ATP binding"/>
    <property type="evidence" value="ECO:0007669"/>
    <property type="project" value="UniProtKB-UniRule"/>
</dbReference>
<evidence type="ECO:0000256" key="15">
    <source>
        <dbReference type="RuleBase" id="RU004011"/>
    </source>
</evidence>
<dbReference type="InterPro" id="IPR001564">
    <property type="entry name" value="Nucleoside_diP_kinase"/>
</dbReference>
<evidence type="ECO:0000313" key="19">
    <source>
        <dbReference type="Proteomes" id="UP000769766"/>
    </source>
</evidence>
<evidence type="ECO:0000256" key="10">
    <source>
        <dbReference type="ARBA" id="ARBA00022840"/>
    </source>
</evidence>
<evidence type="ECO:0000256" key="4">
    <source>
        <dbReference type="ARBA" id="ARBA00022490"/>
    </source>
</evidence>
<keyword evidence="10 13" id="KW-0067">ATP-binding</keyword>
<dbReference type="InterPro" id="IPR036850">
    <property type="entry name" value="NDK-like_dom_sf"/>
</dbReference>
<evidence type="ECO:0000256" key="14">
    <source>
        <dbReference type="PROSITE-ProRule" id="PRU00706"/>
    </source>
</evidence>
<comment type="function">
    <text evidence="13">Major role in the synthesis of nucleoside triphosphates other than ATP. The ATP gamma phosphate is transferred to the NDP beta phosphate via a ping-pong mechanism, using a phosphorylated active-site intermediate.</text>
</comment>
<dbReference type="PROSITE" id="PS51374">
    <property type="entry name" value="NDPK_LIKE"/>
    <property type="match status" value="1"/>
</dbReference>
<proteinExistence type="inferred from homology"/>
<keyword evidence="12 13" id="KW-0546">Nucleotide metabolism</keyword>
<dbReference type="FunFam" id="3.30.70.141:FF:000003">
    <property type="entry name" value="Nucleoside diphosphate kinase"/>
    <property type="match status" value="1"/>
</dbReference>
<dbReference type="PROSITE" id="PS00469">
    <property type="entry name" value="NDPK"/>
    <property type="match status" value="1"/>
</dbReference>
<dbReference type="PANTHER" id="PTHR46161">
    <property type="entry name" value="NUCLEOSIDE DIPHOSPHATE KINASE"/>
    <property type="match status" value="1"/>
</dbReference>
<evidence type="ECO:0000256" key="12">
    <source>
        <dbReference type="ARBA" id="ARBA00023080"/>
    </source>
</evidence>
<evidence type="ECO:0000259" key="17">
    <source>
        <dbReference type="SMART" id="SM00562"/>
    </source>
</evidence>
<dbReference type="CDD" id="cd04413">
    <property type="entry name" value="NDPk_I"/>
    <property type="match status" value="1"/>
</dbReference>
<keyword evidence="4 13" id="KW-0963">Cytoplasm</keyword>
<keyword evidence="7 13" id="KW-0479">Metal-binding</keyword>
<dbReference type="SUPFAM" id="SSF54919">
    <property type="entry name" value="Nucleoside diphosphate kinase, NDK"/>
    <property type="match status" value="1"/>
</dbReference>
<evidence type="ECO:0000256" key="13">
    <source>
        <dbReference type="HAMAP-Rule" id="MF_00451"/>
    </source>
</evidence>
<dbReference type="EC" id="2.7.4.6" evidence="2 13"/>
<evidence type="ECO:0000256" key="6">
    <source>
        <dbReference type="ARBA" id="ARBA00022679"/>
    </source>
</evidence>
<comment type="similarity">
    <text evidence="1 13 14 15">Belongs to the NDK family.</text>
</comment>
<comment type="catalytic activity">
    <reaction evidence="13">
        <text>a ribonucleoside 5'-diphosphate + ATP = a ribonucleoside 5'-triphosphate + ADP</text>
        <dbReference type="Rhea" id="RHEA:18113"/>
        <dbReference type="ChEBI" id="CHEBI:30616"/>
        <dbReference type="ChEBI" id="CHEBI:57930"/>
        <dbReference type="ChEBI" id="CHEBI:61557"/>
        <dbReference type="ChEBI" id="CHEBI:456216"/>
        <dbReference type="EC" id="2.7.4.6"/>
    </reaction>
</comment>
<dbReference type="GO" id="GO:0004550">
    <property type="term" value="F:nucleoside diphosphate kinase activity"/>
    <property type="evidence" value="ECO:0007669"/>
    <property type="project" value="UniProtKB-UniRule"/>
</dbReference>
<dbReference type="Proteomes" id="UP000769766">
    <property type="component" value="Unassembled WGS sequence"/>
</dbReference>
<comment type="cofactor">
    <cofactor evidence="13">
        <name>Mg(2+)</name>
        <dbReference type="ChEBI" id="CHEBI:18420"/>
    </cofactor>
</comment>
<dbReference type="GO" id="GO:0006183">
    <property type="term" value="P:GTP biosynthetic process"/>
    <property type="evidence" value="ECO:0007669"/>
    <property type="project" value="UniProtKB-UniRule"/>
</dbReference>
<dbReference type="PANTHER" id="PTHR46161:SF3">
    <property type="entry name" value="NUCLEOSIDE DIPHOSPHATE KINASE DDB_G0292928-RELATED"/>
    <property type="match status" value="1"/>
</dbReference>
<dbReference type="HAMAP" id="MF_00451">
    <property type="entry name" value="NDP_kinase"/>
    <property type="match status" value="1"/>
</dbReference>
<sequence length="138" mass="15411">MERTLAILKPDALKRRVTGKMMQRIEEKGFRVVALKMLALSKQDAQAFYRIHAQRPFYESLTEYMSSGPVVAMVLEKENAIDALRELMGATNPEQAAEGTLRKEFGLDVEKNSIHGSDSPASAATEIPFFFNTMEVVG</sequence>
<feature type="binding site" evidence="13 14">
    <location>
        <position position="57"/>
    </location>
    <ligand>
        <name>ATP</name>
        <dbReference type="ChEBI" id="CHEBI:30616"/>
    </ligand>
</feature>
<dbReference type="SMART" id="SM00562">
    <property type="entry name" value="NDK"/>
    <property type="match status" value="1"/>
</dbReference>
<evidence type="ECO:0000256" key="16">
    <source>
        <dbReference type="RuleBase" id="RU004013"/>
    </source>
</evidence>
<evidence type="ECO:0000256" key="3">
    <source>
        <dbReference type="ARBA" id="ARBA00017632"/>
    </source>
</evidence>
<comment type="catalytic activity">
    <reaction evidence="13 16">
        <text>a 2'-deoxyribonucleoside 5'-diphosphate + ATP = a 2'-deoxyribonucleoside 5'-triphosphate + ADP</text>
        <dbReference type="Rhea" id="RHEA:44640"/>
        <dbReference type="ChEBI" id="CHEBI:30616"/>
        <dbReference type="ChEBI" id="CHEBI:61560"/>
        <dbReference type="ChEBI" id="CHEBI:73316"/>
        <dbReference type="ChEBI" id="CHEBI:456216"/>
        <dbReference type="EC" id="2.7.4.6"/>
    </reaction>
</comment>
<evidence type="ECO:0000256" key="7">
    <source>
        <dbReference type="ARBA" id="ARBA00022723"/>
    </source>
</evidence>
<dbReference type="Gene3D" id="3.30.70.141">
    <property type="entry name" value="Nucleoside diphosphate kinase-like domain"/>
    <property type="match status" value="1"/>
</dbReference>
<dbReference type="GO" id="GO:0006228">
    <property type="term" value="P:UTP biosynthetic process"/>
    <property type="evidence" value="ECO:0007669"/>
    <property type="project" value="UniProtKB-UniRule"/>
</dbReference>
<comment type="subunit">
    <text evidence="13">Homotetramer.</text>
</comment>
<feature type="domain" description="Nucleoside diphosphate kinase-like" evidence="17">
    <location>
        <begin position="1"/>
        <end position="138"/>
    </location>
</feature>